<dbReference type="Pfam" id="PF00931">
    <property type="entry name" value="NB-ARC"/>
    <property type="match status" value="1"/>
</dbReference>
<evidence type="ECO:0000313" key="12">
    <source>
        <dbReference type="EMBL" id="KAJ4970433.1"/>
    </source>
</evidence>
<feature type="transmembrane region" description="Helical" evidence="6">
    <location>
        <begin position="1388"/>
        <end position="1410"/>
    </location>
</feature>
<dbReference type="InterPro" id="IPR000873">
    <property type="entry name" value="AMP-dep_synth/lig_dom"/>
</dbReference>
<evidence type="ECO:0000313" key="13">
    <source>
        <dbReference type="Proteomes" id="UP001141806"/>
    </source>
</evidence>
<keyword evidence="5" id="KW-0067">ATP-binding</keyword>
<feature type="transmembrane region" description="Helical" evidence="6">
    <location>
        <begin position="1264"/>
        <end position="1284"/>
    </location>
</feature>
<evidence type="ECO:0000256" key="3">
    <source>
        <dbReference type="ARBA" id="ARBA00022741"/>
    </source>
</evidence>
<evidence type="ECO:0000259" key="9">
    <source>
        <dbReference type="Pfam" id="PF18052"/>
    </source>
</evidence>
<evidence type="ECO:0000256" key="5">
    <source>
        <dbReference type="ARBA" id="ARBA00022840"/>
    </source>
</evidence>
<dbReference type="Gene3D" id="1.10.10.10">
    <property type="entry name" value="Winged helix-like DNA-binding domain superfamily/Winged helix DNA-binding domain"/>
    <property type="match status" value="1"/>
</dbReference>
<feature type="domain" description="Disease resistance N-terminal" evidence="9">
    <location>
        <begin position="34"/>
        <end position="99"/>
    </location>
</feature>
<dbReference type="GO" id="GO:0043531">
    <property type="term" value="F:ADP binding"/>
    <property type="evidence" value="ECO:0007669"/>
    <property type="project" value="InterPro"/>
</dbReference>
<dbReference type="GO" id="GO:0006952">
    <property type="term" value="P:defense response"/>
    <property type="evidence" value="ECO:0007669"/>
    <property type="project" value="UniProtKB-KW"/>
</dbReference>
<dbReference type="FunFam" id="3.40.50.300:FF:001091">
    <property type="entry name" value="Probable disease resistance protein At1g61300"/>
    <property type="match status" value="1"/>
</dbReference>
<dbReference type="SUPFAM" id="SSF52540">
    <property type="entry name" value="P-loop containing nucleoside triphosphate hydrolases"/>
    <property type="match status" value="1"/>
</dbReference>
<keyword evidence="6" id="KW-0812">Transmembrane</keyword>
<evidence type="ECO:0000259" key="10">
    <source>
        <dbReference type="Pfam" id="PF23559"/>
    </source>
</evidence>
<dbReference type="InterPro" id="IPR058922">
    <property type="entry name" value="WHD_DRP"/>
</dbReference>
<keyword evidence="4" id="KW-0611">Plant defense</keyword>
<dbReference type="Gene3D" id="1.10.8.430">
    <property type="entry name" value="Helical domain of apoptotic protease-activating factors"/>
    <property type="match status" value="1"/>
</dbReference>
<feature type="domain" description="NB-ARC" evidence="8">
    <location>
        <begin position="185"/>
        <end position="364"/>
    </location>
</feature>
<dbReference type="InterPro" id="IPR027417">
    <property type="entry name" value="P-loop_NTPase"/>
</dbReference>
<dbReference type="InterPro" id="IPR042197">
    <property type="entry name" value="Apaf_helical"/>
</dbReference>
<evidence type="ECO:0000256" key="4">
    <source>
        <dbReference type="ARBA" id="ARBA00022821"/>
    </source>
</evidence>
<feature type="domain" description="R13L1/DRL21-like LRR repeat region" evidence="11">
    <location>
        <begin position="742"/>
        <end position="880"/>
    </location>
</feature>
<keyword evidence="1" id="KW-0433">Leucine-rich repeat</keyword>
<dbReference type="Proteomes" id="UP001141806">
    <property type="component" value="Unassembled WGS sequence"/>
</dbReference>
<dbReference type="Pfam" id="PF25019">
    <property type="entry name" value="LRR_R13L1-DRL21"/>
    <property type="match status" value="1"/>
</dbReference>
<name>A0A9Q0KH01_9MAGN</name>
<reference evidence="12" key="1">
    <citation type="journal article" date="2023" name="Plant J.">
        <title>The genome of the king protea, Protea cynaroides.</title>
        <authorList>
            <person name="Chang J."/>
            <person name="Duong T.A."/>
            <person name="Schoeman C."/>
            <person name="Ma X."/>
            <person name="Roodt D."/>
            <person name="Barker N."/>
            <person name="Li Z."/>
            <person name="Van de Peer Y."/>
            <person name="Mizrachi E."/>
        </authorList>
    </citation>
    <scope>NUCLEOTIDE SEQUENCE</scope>
    <source>
        <tissue evidence="12">Young leaves</tissue>
    </source>
</reference>
<dbReference type="Gene3D" id="1.20.5.4130">
    <property type="match status" value="2"/>
</dbReference>
<dbReference type="Pfam" id="PF00501">
    <property type="entry name" value="AMP-binding"/>
    <property type="match status" value="1"/>
</dbReference>
<dbReference type="Pfam" id="PF23559">
    <property type="entry name" value="WHD_DRP"/>
    <property type="match status" value="1"/>
</dbReference>
<proteinExistence type="predicted"/>
<gene>
    <name evidence="12" type="ORF">NE237_003532</name>
</gene>
<evidence type="ECO:0008006" key="14">
    <source>
        <dbReference type="Google" id="ProtNLM"/>
    </source>
</evidence>
<dbReference type="Gene3D" id="3.40.50.300">
    <property type="entry name" value="P-loop containing nucleotide triphosphate hydrolases"/>
    <property type="match status" value="1"/>
</dbReference>
<dbReference type="InterPro" id="IPR056789">
    <property type="entry name" value="LRR_R13L1-DRL21"/>
</dbReference>
<evidence type="ECO:0000259" key="7">
    <source>
        <dbReference type="Pfam" id="PF00501"/>
    </source>
</evidence>
<dbReference type="Pfam" id="PF18052">
    <property type="entry name" value="Rx_N"/>
    <property type="match status" value="2"/>
</dbReference>
<evidence type="ECO:0000256" key="2">
    <source>
        <dbReference type="ARBA" id="ARBA00022737"/>
    </source>
</evidence>
<dbReference type="InterPro" id="IPR036388">
    <property type="entry name" value="WH-like_DNA-bd_sf"/>
</dbReference>
<dbReference type="PANTHER" id="PTHR36766">
    <property type="entry name" value="PLANT BROAD-SPECTRUM MILDEW RESISTANCE PROTEIN RPW8"/>
    <property type="match status" value="1"/>
</dbReference>
<accession>A0A9Q0KH01</accession>
<keyword evidence="6" id="KW-0472">Membrane</keyword>
<dbReference type="PANTHER" id="PTHR36766:SF40">
    <property type="entry name" value="DISEASE RESISTANCE PROTEIN RGA3"/>
    <property type="match status" value="1"/>
</dbReference>
<dbReference type="InterPro" id="IPR002182">
    <property type="entry name" value="NB-ARC"/>
</dbReference>
<evidence type="ECO:0000256" key="6">
    <source>
        <dbReference type="SAM" id="Phobius"/>
    </source>
</evidence>
<keyword evidence="3" id="KW-0547">Nucleotide-binding</keyword>
<evidence type="ECO:0000259" key="11">
    <source>
        <dbReference type="Pfam" id="PF25019"/>
    </source>
</evidence>
<evidence type="ECO:0000259" key="8">
    <source>
        <dbReference type="Pfam" id="PF00931"/>
    </source>
</evidence>
<dbReference type="GO" id="GO:0051707">
    <property type="term" value="P:response to other organism"/>
    <property type="evidence" value="ECO:0007669"/>
    <property type="project" value="UniProtKB-ARBA"/>
</dbReference>
<dbReference type="InterPro" id="IPR041118">
    <property type="entry name" value="Rx_N"/>
</dbReference>
<protein>
    <recommendedName>
        <fullName evidence="14">Disease resistance RPP13-like protein 1</fullName>
    </recommendedName>
</protein>
<dbReference type="Gene3D" id="3.80.10.10">
    <property type="entry name" value="Ribonuclease Inhibitor"/>
    <property type="match status" value="3"/>
</dbReference>
<keyword evidence="13" id="KW-1185">Reference proteome</keyword>
<sequence>MSSVGQVFGGSSFLQVAFDRFDSPELRSFILRWNIDLAEVKSLKWTSAKIQVFSDEAEMKRFTNEPMKLWLDDVKQVLYDAEDALDEFATELLRLKMESQYHTLPHQIQQSGTESAGCNMVEELQGMEGFKSKVRDINERLKIEEQKGVDLGLNLGKQSESSKTSVYNQKTSSVVNISDVFGRNDDKHKIIQWLFKTPPSSSGNNFSVLSIVGMGGTGKTTLAKLVFNDEMVESSNYFDLKAWVCVSDNFDVSRLTKEILESATKSFHSFDSLDMLQVKLKETLSRKRFLLILDDMWNEDYEKWDALKTPFDFAKLGSKILVTTRNKQVSSTVRVDPNDYDYDLKGLSDDYCFALLKRHAFMDRNSSNASQKLDKFGQKIVKKCKGLPLAIKTLAGLLRSKREEYEWEEILTNGIWDSKLENGILPSLMLSYHHLPPLLKRCFEYCALFPKDYIFKKNELVMLWMAEGLVQQSKPNGKKRWEDIGAAYFDELFMRSLFDLSGPLKDFDIISDRESIFSRSCNALVNKYQVRSFFESSSFGTGSGFVMHDLIHDLAQSVSGGIYCQEENYDDDSSQIRTTTRHLSFLTEECIVEATKNEAMKSLRTIYDLNDYFGTRHIQFQFQFQFQFLRVLRLKFLEIRVLPDSIGKLKHLRLLDLSHCFKMQRLPNLIASFYNLQTLILTGCVSLDELPEDIGNLLNLRHLFLPIENWSKLHKMPLRVGNLTTLQTLNLFIASPKNGRMLMDFSQLRGSLEISKLENFGNINGAQVVVENLNLKNKLDILGLRLQWSDYGRDDSSDDGFGDLGRDEKVEENLLDRFKPNTNLQVLWIENYGGTRFPRWMEHPFSFSKLEVVCLVNCRKCRFLPHLRQLPLLKHLMIKDSYARKLVGNEVYGDDSSSSINIKQFRSLETLEIRNMEEWEGWLETDEVEGLQFPCLRKLIISDCPKLRMLSHWFVPSLLMLSICDCQELVLPPSLPSIIRDLKLDKCNKITTLSYSNHHPSSIVSTCVHNSFPDLQSLCLLDCPCLKELPGIVPSLEFLWLSRCKELCFHTMLPSIKALDIKNCKGVMALDNKTMIHLSSLNYFSIDGVSGLELLSNEIFMKHMTSLEKLYIHSCGELTLKGLPTTLQVLHIETSNNLEFRAEELHKLTNLQILEIIECSFLVEGKTQEPLLYRGFHNLTALKCLHISGCSTVTSIPKGTLPTNLRRFSIYNCPVLESLHDGLSVLTSLKFLELKNCPMLKQAWQNDEKVRSMIARIPDQQHLGGSWCAAAINLGQIIAAAIILGRTLFSITSSQPDSEYICIPTVEIGTMKLGQNSECRSMQRNCSPFHWKGCRCVQLSHGKIFFALTTYQALASFRSSLYNTQMMVANALETMFLKGNTIAVDMPMTVTAVVIFLAIILAGLVVVSIADSFAPKEIAICLCVSNAKGIFTQTTSLLSSLSVHRFYDKHIIFIWNHRRAKGYFLDAISPIRSAVDIWGQQNIKTRDVYCWPTNQGWVAGPIIMYSCFLNGCSCDFLGSFATTGEASNFDDDLWLSSKAYYSPVIECFGGTEIASSYIQGNLLQPQAFGAFSTALMMVGYVILDEHGVPYEVYFKGMPMYKGMLKLNMCDQTDDVCWRLAAISVALVIGDQNTGSLAVLKKGYNIFSVIYVRIFLGEVNNPVVFLSGQKQVGNDALEPSKHQEGVHDNCIKCDLSFSSVIRFIFKAWDENKIFSPSMGGKESRKFLQRISLHCCSQREDQIWCPFAAKKGKGFMKLRNMSWLLFKELKEVVGEDHATGICSGEERPKPGIREPLLKNMSFLIESIKHHLQLKEDDSAGMKRSITTNLNAANRNLSPLTGISKEIRANCRKSTKPNLIKRRCGVAVAVNSLVAFDRFDSPELQSFVGRCKIDLAEVKSLKRTSTKIQASSDEAEVKQFTEIDVRPWLDDIKQLLYDAEDVLDEFATELLRLKLEFKYQTHPHQLQQIQCGFLSTGSFPRTVLGTTIILGRTLFSITTPWPTQDLEKKIKERVKWLARGGSI</sequence>
<feature type="domain" description="Disease resistance protein winged helix" evidence="10">
    <location>
        <begin position="448"/>
        <end position="499"/>
    </location>
</feature>
<dbReference type="InterPro" id="IPR032675">
    <property type="entry name" value="LRR_dom_sf"/>
</dbReference>
<dbReference type="PRINTS" id="PR00364">
    <property type="entry name" value="DISEASERSIST"/>
</dbReference>
<organism evidence="12 13">
    <name type="scientific">Protea cynaroides</name>
    <dbReference type="NCBI Taxonomy" id="273540"/>
    <lineage>
        <taxon>Eukaryota</taxon>
        <taxon>Viridiplantae</taxon>
        <taxon>Streptophyta</taxon>
        <taxon>Embryophyta</taxon>
        <taxon>Tracheophyta</taxon>
        <taxon>Spermatophyta</taxon>
        <taxon>Magnoliopsida</taxon>
        <taxon>Proteales</taxon>
        <taxon>Proteaceae</taxon>
        <taxon>Protea</taxon>
    </lineage>
</organism>
<dbReference type="InterPro" id="IPR042099">
    <property type="entry name" value="ANL_N_sf"/>
</dbReference>
<keyword evidence="6" id="KW-1133">Transmembrane helix</keyword>
<dbReference type="SUPFAM" id="SSF56801">
    <property type="entry name" value="Acetyl-CoA synthetase-like"/>
    <property type="match status" value="1"/>
</dbReference>
<dbReference type="EMBL" id="JAMYWD010000005">
    <property type="protein sequence ID" value="KAJ4970433.1"/>
    <property type="molecule type" value="Genomic_DNA"/>
</dbReference>
<dbReference type="SUPFAM" id="SSF52058">
    <property type="entry name" value="L domain-like"/>
    <property type="match status" value="2"/>
</dbReference>
<comment type="caution">
    <text evidence="12">The sequence shown here is derived from an EMBL/GenBank/DDBJ whole genome shotgun (WGS) entry which is preliminary data.</text>
</comment>
<feature type="domain" description="AMP-dependent synthetase/ligase" evidence="7">
    <location>
        <begin position="1367"/>
        <end position="1435"/>
    </location>
</feature>
<dbReference type="Gene3D" id="3.40.50.12780">
    <property type="entry name" value="N-terminal domain of ligase-like"/>
    <property type="match status" value="1"/>
</dbReference>
<dbReference type="OrthoDB" id="25838at2759"/>
<evidence type="ECO:0000256" key="1">
    <source>
        <dbReference type="ARBA" id="ARBA00022614"/>
    </source>
</evidence>
<dbReference type="GO" id="GO:0005524">
    <property type="term" value="F:ATP binding"/>
    <property type="evidence" value="ECO:0007669"/>
    <property type="project" value="UniProtKB-KW"/>
</dbReference>
<keyword evidence="2" id="KW-0677">Repeat</keyword>
<feature type="domain" description="Disease resistance N-terminal" evidence="9">
    <location>
        <begin position="1894"/>
        <end position="1954"/>
    </location>
</feature>